<dbReference type="InterPro" id="IPR006638">
    <property type="entry name" value="Elp3/MiaA/NifB-like_rSAM"/>
</dbReference>
<dbReference type="CDD" id="cd01335">
    <property type="entry name" value="Radical_SAM"/>
    <property type="match status" value="1"/>
</dbReference>
<dbReference type="PANTHER" id="PTHR43020:SF2">
    <property type="entry name" value="MITOCHONDRIAL TRNA METHYLTHIOTRANSFERASE CDK5RAP1"/>
    <property type="match status" value="1"/>
</dbReference>
<reference evidence="15 16" key="1">
    <citation type="journal article" date="2015" name="Nature">
        <title>rRNA introns, odd ribosomes, and small enigmatic genomes across a large radiation of phyla.</title>
        <authorList>
            <person name="Brown C.T."/>
            <person name="Hug L.A."/>
            <person name="Thomas B.C."/>
            <person name="Sharon I."/>
            <person name="Castelle C.J."/>
            <person name="Singh A."/>
            <person name="Wilkins M.J."/>
            <person name="Williams K.H."/>
            <person name="Banfield J.F."/>
        </authorList>
    </citation>
    <scope>NUCLEOTIDE SEQUENCE [LARGE SCALE GENOMIC DNA]</scope>
</reference>
<evidence type="ECO:0000256" key="4">
    <source>
        <dbReference type="ARBA" id="ARBA00022679"/>
    </source>
</evidence>
<evidence type="ECO:0000256" key="1">
    <source>
        <dbReference type="ARBA" id="ARBA00001966"/>
    </source>
</evidence>
<evidence type="ECO:0000256" key="5">
    <source>
        <dbReference type="ARBA" id="ARBA00022691"/>
    </source>
</evidence>
<dbReference type="NCBIfam" id="TIGR00089">
    <property type="entry name" value="MiaB/RimO family radical SAM methylthiotransferase"/>
    <property type="match status" value="1"/>
</dbReference>
<evidence type="ECO:0000256" key="2">
    <source>
        <dbReference type="ARBA" id="ARBA00003234"/>
    </source>
</evidence>
<evidence type="ECO:0000256" key="8">
    <source>
        <dbReference type="ARBA" id="ARBA00023014"/>
    </source>
</evidence>
<dbReference type="GO" id="GO:0005829">
    <property type="term" value="C:cytosol"/>
    <property type="evidence" value="ECO:0007669"/>
    <property type="project" value="TreeGrafter"/>
</dbReference>
<evidence type="ECO:0000256" key="10">
    <source>
        <dbReference type="ARBA" id="ARBA00068570"/>
    </source>
</evidence>
<comment type="caution">
    <text evidence="15">The sequence shown here is derived from an EMBL/GenBank/DDBJ whole genome shotgun (WGS) entry which is preliminary data.</text>
</comment>
<evidence type="ECO:0000313" key="15">
    <source>
        <dbReference type="EMBL" id="KKW42895.1"/>
    </source>
</evidence>
<dbReference type="InterPro" id="IPR013848">
    <property type="entry name" value="Methylthiotransferase_N"/>
</dbReference>
<evidence type="ECO:0000256" key="6">
    <source>
        <dbReference type="ARBA" id="ARBA00022723"/>
    </source>
</evidence>
<dbReference type="SMART" id="SM00729">
    <property type="entry name" value="Elp3"/>
    <property type="match status" value="1"/>
</dbReference>
<evidence type="ECO:0000256" key="11">
    <source>
        <dbReference type="ARBA" id="ARBA00080698"/>
    </source>
</evidence>
<dbReference type="Pfam" id="PF04055">
    <property type="entry name" value="Radical_SAM"/>
    <property type="match status" value="1"/>
</dbReference>
<dbReference type="PANTHER" id="PTHR43020">
    <property type="entry name" value="CDK5 REGULATORY SUBUNIT-ASSOCIATED PROTEIN 1"/>
    <property type="match status" value="1"/>
</dbReference>
<name>A0A0G1YI48_9BACT</name>
<keyword evidence="7" id="KW-0408">Iron</keyword>
<organism evidence="15 16">
    <name type="scientific">Candidatus Magasanikbacteria bacterium GW2011_GWA2_56_11</name>
    <dbReference type="NCBI Taxonomy" id="1619044"/>
    <lineage>
        <taxon>Bacteria</taxon>
        <taxon>Candidatus Magasanikiibacteriota</taxon>
    </lineage>
</organism>
<dbReference type="FunFam" id="3.80.30.20:FF:000001">
    <property type="entry name" value="tRNA-2-methylthio-N(6)-dimethylallyladenosine synthase 2"/>
    <property type="match status" value="1"/>
</dbReference>
<dbReference type="SFLD" id="SFLDG01082">
    <property type="entry name" value="B12-binding_domain_containing"/>
    <property type="match status" value="1"/>
</dbReference>
<dbReference type="STRING" id="1619044.UY92_C0002G0012"/>
<sequence length="450" mass="51021">MVETYMPDSARTYRYHIVTFGCQMNKNDSERIASILGGMGLEPTNDPKEADVALINSCSVRQSAEDRVYGLGANWVGLKAAKPELIVCLTGCMPGRDKDGRMRSRLPGVDLYFPTKDMVYLPQRLAEINPNLRPMVDLASDYLSLRPTYQKTCQAYVTIQTGCNHFCTYCVVPFARGLEANRSLRDILDEVRALSAGGCLEVTLLGQIVNHYRAPDPEHFSRLNPYAKNDFAKLLWEINEIPGIARVHWTAPHPLYMDAEVIDALTLPKQVNYLHLPVQSGSNEILERMNRRHTREFYLEVVKKIRSKRPDIALGTDIIVGFSGETEEQFAATVALYKECDFDISYHAQYSPRTGTVAHNIFQDTVPRDEKRRRWWVLQNLLESTVRRKNQAFVGKAVEVLAESSENGWVSGNSREMKRVHFPGGPELAGTLQRVSVERAEEWILWGKPV</sequence>
<proteinExistence type="predicted"/>
<evidence type="ECO:0000313" key="16">
    <source>
        <dbReference type="Proteomes" id="UP000033870"/>
    </source>
</evidence>
<dbReference type="NCBIfam" id="TIGR01574">
    <property type="entry name" value="miaB-methiolase"/>
    <property type="match status" value="1"/>
</dbReference>
<evidence type="ECO:0000259" key="14">
    <source>
        <dbReference type="PROSITE" id="PS51918"/>
    </source>
</evidence>
<dbReference type="PROSITE" id="PS51449">
    <property type="entry name" value="MTTASE_N"/>
    <property type="match status" value="1"/>
</dbReference>
<dbReference type="EMBL" id="LCRX01000002">
    <property type="protein sequence ID" value="KKW42895.1"/>
    <property type="molecule type" value="Genomic_DNA"/>
</dbReference>
<dbReference type="PATRIC" id="fig|1619044.3.peg.122"/>
<keyword evidence="8" id="KW-0411">Iron-sulfur</keyword>
<feature type="domain" description="Radical SAM core" evidence="14">
    <location>
        <begin position="149"/>
        <end position="388"/>
    </location>
</feature>
<evidence type="ECO:0000256" key="12">
    <source>
        <dbReference type="ARBA" id="ARBA00081141"/>
    </source>
</evidence>
<dbReference type="Gene3D" id="3.80.30.20">
    <property type="entry name" value="tm_1862 like domain"/>
    <property type="match status" value="1"/>
</dbReference>
<dbReference type="InterPro" id="IPR038135">
    <property type="entry name" value="Methylthiotransferase_N_sf"/>
</dbReference>
<gene>
    <name evidence="15" type="ORF">UY92_C0002G0012</name>
</gene>
<dbReference type="SFLD" id="SFLDG01061">
    <property type="entry name" value="methylthiotransferase"/>
    <property type="match status" value="1"/>
</dbReference>
<keyword evidence="3" id="KW-0004">4Fe-4S</keyword>
<dbReference type="InterPro" id="IPR007197">
    <property type="entry name" value="rSAM"/>
</dbReference>
<dbReference type="GO" id="GO:0035597">
    <property type="term" value="F:tRNA-2-methylthio-N(6)-dimethylallyladenosine(37) synthase activity"/>
    <property type="evidence" value="ECO:0007669"/>
    <property type="project" value="UniProtKB-EC"/>
</dbReference>
<dbReference type="InterPro" id="IPR058240">
    <property type="entry name" value="rSAM_sf"/>
</dbReference>
<dbReference type="Gene3D" id="3.40.50.12160">
    <property type="entry name" value="Methylthiotransferase, N-terminal domain"/>
    <property type="match status" value="1"/>
</dbReference>
<keyword evidence="6" id="KW-0479">Metal-binding</keyword>
<evidence type="ECO:0000256" key="7">
    <source>
        <dbReference type="ARBA" id="ARBA00023004"/>
    </source>
</evidence>
<dbReference type="InterPro" id="IPR023404">
    <property type="entry name" value="rSAM_horseshoe"/>
</dbReference>
<dbReference type="InterPro" id="IPR005839">
    <property type="entry name" value="Methylthiotransferase"/>
</dbReference>
<keyword evidence="5" id="KW-0949">S-adenosyl-L-methionine</keyword>
<dbReference type="EC" id="2.8.4.3" evidence="9"/>
<evidence type="ECO:0000256" key="3">
    <source>
        <dbReference type="ARBA" id="ARBA00022485"/>
    </source>
</evidence>
<accession>A0A0G1YI48</accession>
<evidence type="ECO:0000259" key="13">
    <source>
        <dbReference type="PROSITE" id="PS51449"/>
    </source>
</evidence>
<protein>
    <recommendedName>
        <fullName evidence="10">tRNA-2-methylthio-N(6)-dimethylallyladenosine synthase</fullName>
        <ecNumber evidence="9">2.8.4.3</ecNumber>
    </recommendedName>
    <alternativeName>
        <fullName evidence="12">(Dimethylallyl)adenosine tRNA methylthiotransferase MiaB</fullName>
    </alternativeName>
    <alternativeName>
        <fullName evidence="11">tRNA-i(6)A37 methylthiotransferase</fullName>
    </alternativeName>
</protein>
<dbReference type="GO" id="GO:0051539">
    <property type="term" value="F:4 iron, 4 sulfur cluster binding"/>
    <property type="evidence" value="ECO:0007669"/>
    <property type="project" value="UniProtKB-KW"/>
</dbReference>
<comment type="cofactor">
    <cofactor evidence="1">
        <name>[4Fe-4S] cluster</name>
        <dbReference type="ChEBI" id="CHEBI:49883"/>
    </cofactor>
</comment>
<dbReference type="PROSITE" id="PS01278">
    <property type="entry name" value="MTTASE_RADICAL"/>
    <property type="match status" value="1"/>
</dbReference>
<keyword evidence="4 15" id="KW-0808">Transferase</keyword>
<dbReference type="AlphaFoldDB" id="A0A0G1YI48"/>
<dbReference type="GO" id="GO:0046872">
    <property type="term" value="F:metal ion binding"/>
    <property type="evidence" value="ECO:0007669"/>
    <property type="project" value="UniProtKB-KW"/>
</dbReference>
<evidence type="ECO:0000256" key="9">
    <source>
        <dbReference type="ARBA" id="ARBA00033765"/>
    </source>
</evidence>
<feature type="domain" description="MTTase N-terminal" evidence="13">
    <location>
        <begin position="13"/>
        <end position="130"/>
    </location>
</feature>
<dbReference type="Pfam" id="PF00919">
    <property type="entry name" value="UPF0004"/>
    <property type="match status" value="1"/>
</dbReference>
<comment type="function">
    <text evidence="2">Catalyzes the methylthiolation of N6-(dimethylallyl)adenosine (i(6)A), leading to the formation of 2-methylthio-N6-(dimethylallyl)adenosine (ms(2)i(6)A) at position 37 in tRNAs that read codons beginning with uridine.</text>
</comment>
<dbReference type="FunFam" id="3.40.50.12160:FF:000003">
    <property type="entry name" value="CDK5 regulatory subunit-associated protein 1"/>
    <property type="match status" value="1"/>
</dbReference>
<dbReference type="PROSITE" id="PS51918">
    <property type="entry name" value="RADICAL_SAM"/>
    <property type="match status" value="1"/>
</dbReference>
<dbReference type="SFLD" id="SFLDS00029">
    <property type="entry name" value="Radical_SAM"/>
    <property type="match status" value="1"/>
</dbReference>
<dbReference type="InterPro" id="IPR020612">
    <property type="entry name" value="Methylthiotransferase_CS"/>
</dbReference>
<dbReference type="SUPFAM" id="SSF102114">
    <property type="entry name" value="Radical SAM enzymes"/>
    <property type="match status" value="1"/>
</dbReference>
<dbReference type="Proteomes" id="UP000033870">
    <property type="component" value="Unassembled WGS sequence"/>
</dbReference>